<dbReference type="Proteomes" id="UP000239001">
    <property type="component" value="Unassembled WGS sequence"/>
</dbReference>
<name>A0A2T1LXE4_9CHRO</name>
<dbReference type="InterPro" id="IPR036854">
    <property type="entry name" value="Photo_II_D1/D2_sf"/>
</dbReference>
<dbReference type="SUPFAM" id="SSF81483">
    <property type="entry name" value="Bacterial photosystem II reaction centre, L and M subunits"/>
    <property type="match status" value="1"/>
</dbReference>
<evidence type="ECO:0000313" key="1">
    <source>
        <dbReference type="EMBL" id="PSF35381.1"/>
    </source>
</evidence>
<gene>
    <name evidence="2" type="ORF">C7H19_12895</name>
    <name evidence="1" type="ORF">C7H19_16490</name>
</gene>
<reference evidence="2 3" key="2">
    <citation type="submission" date="2018-03" db="EMBL/GenBank/DDBJ databases">
        <authorList>
            <person name="Keele B.F."/>
        </authorList>
    </citation>
    <scope>NUCLEOTIDE SEQUENCE [LARGE SCALE GENOMIC DNA]</scope>
    <source>
        <strain evidence="2 3">CCALA 016</strain>
    </source>
</reference>
<dbReference type="AlphaFoldDB" id="A0A2T1LXE4"/>
<dbReference type="EMBL" id="PXOH01000020">
    <property type="protein sequence ID" value="PSF35381.1"/>
    <property type="molecule type" value="Genomic_DNA"/>
</dbReference>
<protein>
    <submittedName>
        <fullName evidence="2">Photosystem II D2 protein (Photosystem q(A) protein)</fullName>
    </submittedName>
</protein>
<evidence type="ECO:0000313" key="2">
    <source>
        <dbReference type="EMBL" id="PSF36857.1"/>
    </source>
</evidence>
<proteinExistence type="predicted"/>
<evidence type="ECO:0000313" key="3">
    <source>
        <dbReference type="Proteomes" id="UP000239001"/>
    </source>
</evidence>
<sequence>FVSQELRAAEDPEFETFYTKNILLNEGLRAWMAPLDQPHEKFVFPEEVLPRGNAL</sequence>
<comment type="caution">
    <text evidence="2">The sequence shown here is derived from an EMBL/GenBank/DDBJ whole genome shotgun (WGS) entry which is preliminary data.</text>
</comment>
<reference evidence="2 3" key="1">
    <citation type="submission" date="2018-03" db="EMBL/GenBank/DDBJ databases">
        <title>The ancient ancestry and fast evolution of plastids.</title>
        <authorList>
            <person name="Moore K.R."/>
            <person name="Magnabosco C."/>
            <person name="Momper L."/>
            <person name="Gold D.A."/>
            <person name="Bosak T."/>
            <person name="Fournier G.P."/>
        </authorList>
    </citation>
    <scope>NUCLEOTIDE SEQUENCE [LARGE SCALE GENOMIC DNA]</scope>
    <source>
        <strain evidence="2 3">CCALA 016</strain>
    </source>
</reference>
<feature type="non-terminal residue" evidence="2">
    <location>
        <position position="1"/>
    </location>
</feature>
<accession>A0A2T1LXE4</accession>
<keyword evidence="3" id="KW-1185">Reference proteome</keyword>
<organism evidence="2 3">
    <name type="scientific">Aphanothece hegewaldii CCALA 016</name>
    <dbReference type="NCBI Taxonomy" id="2107694"/>
    <lineage>
        <taxon>Bacteria</taxon>
        <taxon>Bacillati</taxon>
        <taxon>Cyanobacteriota</taxon>
        <taxon>Cyanophyceae</taxon>
        <taxon>Oscillatoriophycideae</taxon>
        <taxon>Chroococcales</taxon>
        <taxon>Aphanothecaceae</taxon>
        <taxon>Aphanothece</taxon>
    </lineage>
</organism>
<dbReference type="EMBL" id="PXOH01000012">
    <property type="protein sequence ID" value="PSF36857.1"/>
    <property type="molecule type" value="Genomic_DNA"/>
</dbReference>
<dbReference type="GO" id="GO:0009772">
    <property type="term" value="P:photosynthetic electron transport in photosystem II"/>
    <property type="evidence" value="ECO:0007669"/>
    <property type="project" value="InterPro"/>
</dbReference>